<proteinExistence type="predicted"/>
<reference evidence="5 6" key="1">
    <citation type="submission" date="2018-05" db="EMBL/GenBank/DDBJ databases">
        <title>Genomic Encyclopedia of Type Strains, Phase IV (KMG-IV): sequencing the most valuable type-strain genomes for metagenomic binning, comparative biology and taxonomic classification.</title>
        <authorList>
            <person name="Goeker M."/>
        </authorList>
    </citation>
    <scope>NUCLEOTIDE SEQUENCE [LARGE SCALE GENOMIC DNA]</scope>
    <source>
        <strain evidence="5 6">DSM 19579</strain>
    </source>
</reference>
<dbReference type="RefSeq" id="WP_110028027.1">
    <property type="nucleotide sequence ID" value="NZ_QGTS01000021.1"/>
</dbReference>
<keyword evidence="2" id="KW-0238">DNA-binding</keyword>
<dbReference type="InterPro" id="IPR036390">
    <property type="entry name" value="WH_DNA-bd_sf"/>
</dbReference>
<comment type="caution">
    <text evidence="5">The sequence shown here is derived from an EMBL/GenBank/DDBJ whole genome shotgun (WGS) entry which is preliminary data.</text>
</comment>
<gene>
    <name evidence="5" type="ORF">DES37_12124</name>
</gene>
<dbReference type="GO" id="GO:0003700">
    <property type="term" value="F:DNA-binding transcription factor activity"/>
    <property type="evidence" value="ECO:0007669"/>
    <property type="project" value="InterPro"/>
</dbReference>
<dbReference type="OrthoDB" id="9784545at2"/>
<dbReference type="AlphaFoldDB" id="A0A317PLY0"/>
<dbReference type="GO" id="GO:0003677">
    <property type="term" value="F:DNA binding"/>
    <property type="evidence" value="ECO:0007669"/>
    <property type="project" value="UniProtKB-KW"/>
</dbReference>
<dbReference type="Pfam" id="PF07702">
    <property type="entry name" value="UTRA"/>
    <property type="match status" value="1"/>
</dbReference>
<accession>A0A317PLY0</accession>
<dbReference type="InterPro" id="IPR011663">
    <property type="entry name" value="UTRA"/>
</dbReference>
<dbReference type="InterPro" id="IPR050679">
    <property type="entry name" value="Bact_HTH_transcr_reg"/>
</dbReference>
<evidence type="ECO:0000313" key="5">
    <source>
        <dbReference type="EMBL" id="PWW01289.1"/>
    </source>
</evidence>
<evidence type="ECO:0000259" key="4">
    <source>
        <dbReference type="PROSITE" id="PS50949"/>
    </source>
</evidence>
<dbReference type="SUPFAM" id="SSF64288">
    <property type="entry name" value="Chorismate lyase-like"/>
    <property type="match status" value="1"/>
</dbReference>
<dbReference type="PRINTS" id="PR00035">
    <property type="entry name" value="HTHGNTR"/>
</dbReference>
<evidence type="ECO:0000256" key="3">
    <source>
        <dbReference type="ARBA" id="ARBA00023163"/>
    </source>
</evidence>
<dbReference type="Pfam" id="PF00392">
    <property type="entry name" value="GntR"/>
    <property type="match status" value="1"/>
</dbReference>
<dbReference type="EMBL" id="QGTS01000021">
    <property type="protein sequence ID" value="PWW01289.1"/>
    <property type="molecule type" value="Genomic_DNA"/>
</dbReference>
<keyword evidence="1" id="KW-0805">Transcription regulation</keyword>
<dbReference type="Gene3D" id="3.40.1410.10">
    <property type="entry name" value="Chorismate lyase-like"/>
    <property type="match status" value="1"/>
</dbReference>
<evidence type="ECO:0000256" key="2">
    <source>
        <dbReference type="ARBA" id="ARBA00023125"/>
    </source>
</evidence>
<name>A0A317PLY0_9ENTR</name>
<dbReference type="PANTHER" id="PTHR44846">
    <property type="entry name" value="MANNOSYL-D-GLYCERATE TRANSPORT/METABOLISM SYSTEM REPRESSOR MNGR-RELATED"/>
    <property type="match status" value="1"/>
</dbReference>
<dbReference type="InterPro" id="IPR000524">
    <property type="entry name" value="Tscrpt_reg_HTH_GntR"/>
</dbReference>
<protein>
    <submittedName>
        <fullName evidence="5">GntR family transcriptional regulator</fullName>
    </submittedName>
</protein>
<dbReference type="InterPro" id="IPR036388">
    <property type="entry name" value="WH-like_DNA-bd_sf"/>
</dbReference>
<keyword evidence="3" id="KW-0804">Transcription</keyword>
<dbReference type="PROSITE" id="PS50949">
    <property type="entry name" value="HTH_GNTR"/>
    <property type="match status" value="1"/>
</dbReference>
<dbReference type="GO" id="GO:0045892">
    <property type="term" value="P:negative regulation of DNA-templated transcription"/>
    <property type="evidence" value="ECO:0007669"/>
    <property type="project" value="TreeGrafter"/>
</dbReference>
<dbReference type="Proteomes" id="UP000246744">
    <property type="component" value="Unassembled WGS sequence"/>
</dbReference>
<keyword evidence="6" id="KW-1185">Reference proteome</keyword>
<dbReference type="SUPFAM" id="SSF46785">
    <property type="entry name" value="Winged helix' DNA-binding domain"/>
    <property type="match status" value="1"/>
</dbReference>
<dbReference type="SMART" id="SM00866">
    <property type="entry name" value="UTRA"/>
    <property type="match status" value="1"/>
</dbReference>
<dbReference type="PANTHER" id="PTHR44846:SF1">
    <property type="entry name" value="MANNOSYL-D-GLYCERATE TRANSPORT_METABOLISM SYSTEM REPRESSOR MNGR-RELATED"/>
    <property type="match status" value="1"/>
</dbReference>
<evidence type="ECO:0000313" key="6">
    <source>
        <dbReference type="Proteomes" id="UP000246744"/>
    </source>
</evidence>
<dbReference type="Gene3D" id="1.10.10.10">
    <property type="entry name" value="Winged helix-like DNA-binding domain superfamily/Winged helix DNA-binding domain"/>
    <property type="match status" value="1"/>
</dbReference>
<sequence>MSDLASGKRRPRKAYIEAKKTLLSYLNTPEFTNGDQIPPERELVALLGVSRMTLRKILAELVEGGILERRGNQGTWLRQATIARPLTTPVEQGIGQITEMNGAKAGSQLLYFQHAPASTRIARWLQIQPGDPVVVIKRLRLADDEPFCLETSYLPGNRVPGMTGHMLEQQGSLYKLLAEFYHLHAASDNGSVQVGRMNEEEHTLLQVPPDSPSLVYRGTISDGLGIPLEYLVSVNHPERVVFNVQNRGIVVAPQSPLIEPGH</sequence>
<organism evidence="5 6">
    <name type="scientific">Mangrovibacter plantisponsor</name>
    <dbReference type="NCBI Taxonomy" id="451513"/>
    <lineage>
        <taxon>Bacteria</taxon>
        <taxon>Pseudomonadati</taxon>
        <taxon>Pseudomonadota</taxon>
        <taxon>Gammaproteobacteria</taxon>
        <taxon>Enterobacterales</taxon>
        <taxon>Enterobacteriaceae</taxon>
        <taxon>Mangrovibacter</taxon>
    </lineage>
</organism>
<evidence type="ECO:0000256" key="1">
    <source>
        <dbReference type="ARBA" id="ARBA00023015"/>
    </source>
</evidence>
<feature type="domain" description="HTH gntR-type" evidence="4">
    <location>
        <begin position="12"/>
        <end position="80"/>
    </location>
</feature>
<dbReference type="InterPro" id="IPR028978">
    <property type="entry name" value="Chorismate_lyase_/UTRA_dom_sf"/>
</dbReference>
<dbReference type="SMART" id="SM00345">
    <property type="entry name" value="HTH_GNTR"/>
    <property type="match status" value="1"/>
</dbReference>